<dbReference type="InterPro" id="IPR027417">
    <property type="entry name" value="P-loop_NTPase"/>
</dbReference>
<reference evidence="5" key="1">
    <citation type="submission" date="2019-03" db="EMBL/GenBank/DDBJ databases">
        <title>Lake Tanganyika Metagenome-Assembled Genomes (MAGs).</title>
        <authorList>
            <person name="Tran P."/>
        </authorList>
    </citation>
    <scope>NUCLEOTIDE SEQUENCE</scope>
    <source>
        <strain evidence="5">K_DeepCast_150m_m2_040</strain>
    </source>
</reference>
<dbReference type="Proteomes" id="UP000779900">
    <property type="component" value="Unassembled WGS sequence"/>
</dbReference>
<dbReference type="GO" id="GO:0042941">
    <property type="term" value="P:D-alanine transmembrane transport"/>
    <property type="evidence" value="ECO:0007669"/>
    <property type="project" value="TreeGrafter"/>
</dbReference>
<proteinExistence type="predicted"/>
<evidence type="ECO:0000259" key="4">
    <source>
        <dbReference type="PROSITE" id="PS50893"/>
    </source>
</evidence>
<keyword evidence="1" id="KW-0813">Transport</keyword>
<sequence length="190" mass="20736">MSAVLETKSLTKSFGGLVAVRDFTMSVAENELVGLIGPNGAGKTTVFNLVTGMYVPTAGEIRFNGADIGGMKPYRIYQCGIARTFQNIRLFKQLSVLDNIRVAHHHRGGAGLVSTVLRGQGFRREERQVTERATELLSILGLEGRRDELARNLPYGEQRRVEIARALVSDPKLLLLDEPAAGMNPLEVGS</sequence>
<keyword evidence="3 5" id="KW-0067">ATP-binding</keyword>
<dbReference type="Pfam" id="PF00005">
    <property type="entry name" value="ABC_tran"/>
    <property type="match status" value="1"/>
</dbReference>
<dbReference type="GO" id="GO:0016887">
    <property type="term" value="F:ATP hydrolysis activity"/>
    <property type="evidence" value="ECO:0007669"/>
    <property type="project" value="InterPro"/>
</dbReference>
<dbReference type="PANTHER" id="PTHR45772:SF7">
    <property type="entry name" value="AMINO ACID ABC TRANSPORTER ATP-BINDING PROTEIN"/>
    <property type="match status" value="1"/>
</dbReference>
<dbReference type="Gene3D" id="3.40.50.300">
    <property type="entry name" value="P-loop containing nucleotide triphosphate hydrolases"/>
    <property type="match status" value="1"/>
</dbReference>
<protein>
    <submittedName>
        <fullName evidence="5">ABC transporter ATP-binding protein</fullName>
    </submittedName>
</protein>
<evidence type="ECO:0000256" key="1">
    <source>
        <dbReference type="ARBA" id="ARBA00022448"/>
    </source>
</evidence>
<dbReference type="AlphaFoldDB" id="A0A938BUG7"/>
<dbReference type="GO" id="GO:0015192">
    <property type="term" value="F:L-phenylalanine transmembrane transporter activity"/>
    <property type="evidence" value="ECO:0007669"/>
    <property type="project" value="TreeGrafter"/>
</dbReference>
<dbReference type="CDD" id="cd03219">
    <property type="entry name" value="ABC_Mj1267_LivG_branched"/>
    <property type="match status" value="1"/>
</dbReference>
<keyword evidence="2" id="KW-0547">Nucleotide-binding</keyword>
<dbReference type="GO" id="GO:0005886">
    <property type="term" value="C:plasma membrane"/>
    <property type="evidence" value="ECO:0007669"/>
    <property type="project" value="TreeGrafter"/>
</dbReference>
<dbReference type="GO" id="GO:0015808">
    <property type="term" value="P:L-alanine transport"/>
    <property type="evidence" value="ECO:0007669"/>
    <property type="project" value="TreeGrafter"/>
</dbReference>
<dbReference type="GO" id="GO:1903805">
    <property type="term" value="P:L-valine import across plasma membrane"/>
    <property type="evidence" value="ECO:0007669"/>
    <property type="project" value="TreeGrafter"/>
</dbReference>
<dbReference type="GO" id="GO:0015188">
    <property type="term" value="F:L-isoleucine transmembrane transporter activity"/>
    <property type="evidence" value="ECO:0007669"/>
    <property type="project" value="TreeGrafter"/>
</dbReference>
<dbReference type="PROSITE" id="PS50893">
    <property type="entry name" value="ABC_TRANSPORTER_2"/>
    <property type="match status" value="1"/>
</dbReference>
<dbReference type="GO" id="GO:1903806">
    <property type="term" value="P:L-isoleucine import across plasma membrane"/>
    <property type="evidence" value="ECO:0007669"/>
    <property type="project" value="TreeGrafter"/>
</dbReference>
<evidence type="ECO:0000313" key="5">
    <source>
        <dbReference type="EMBL" id="MBM3333014.1"/>
    </source>
</evidence>
<dbReference type="PANTHER" id="PTHR45772">
    <property type="entry name" value="CONSERVED COMPONENT OF ABC TRANSPORTER FOR NATURAL AMINO ACIDS-RELATED"/>
    <property type="match status" value="1"/>
</dbReference>
<organism evidence="5 6">
    <name type="scientific">candidate division WOR-3 bacterium</name>
    <dbReference type="NCBI Taxonomy" id="2052148"/>
    <lineage>
        <taxon>Bacteria</taxon>
        <taxon>Bacteria division WOR-3</taxon>
    </lineage>
</organism>
<dbReference type="GO" id="GO:0005304">
    <property type="term" value="F:L-valine transmembrane transporter activity"/>
    <property type="evidence" value="ECO:0007669"/>
    <property type="project" value="TreeGrafter"/>
</dbReference>
<dbReference type="InterPro" id="IPR051120">
    <property type="entry name" value="ABC_AA/LPS_Transport"/>
</dbReference>
<dbReference type="SUPFAM" id="SSF52540">
    <property type="entry name" value="P-loop containing nucleoside triphosphate hydrolases"/>
    <property type="match status" value="1"/>
</dbReference>
<dbReference type="EMBL" id="VGIR01000212">
    <property type="protein sequence ID" value="MBM3333014.1"/>
    <property type="molecule type" value="Genomic_DNA"/>
</dbReference>
<feature type="domain" description="ABC transporter" evidence="4">
    <location>
        <begin position="5"/>
        <end position="190"/>
    </location>
</feature>
<dbReference type="GO" id="GO:0005524">
    <property type="term" value="F:ATP binding"/>
    <property type="evidence" value="ECO:0007669"/>
    <property type="project" value="UniProtKB-KW"/>
</dbReference>
<feature type="non-terminal residue" evidence="5">
    <location>
        <position position="190"/>
    </location>
</feature>
<gene>
    <name evidence="5" type="ORF">FJY68_14415</name>
</gene>
<accession>A0A938BUG7</accession>
<comment type="caution">
    <text evidence="5">The sequence shown here is derived from an EMBL/GenBank/DDBJ whole genome shotgun (WGS) entry which is preliminary data.</text>
</comment>
<name>A0A938BUG7_UNCW3</name>
<dbReference type="InterPro" id="IPR003439">
    <property type="entry name" value="ABC_transporter-like_ATP-bd"/>
</dbReference>
<evidence type="ECO:0000256" key="2">
    <source>
        <dbReference type="ARBA" id="ARBA00022741"/>
    </source>
</evidence>
<evidence type="ECO:0000256" key="3">
    <source>
        <dbReference type="ARBA" id="ARBA00022840"/>
    </source>
</evidence>
<evidence type="ECO:0000313" key="6">
    <source>
        <dbReference type="Proteomes" id="UP000779900"/>
    </source>
</evidence>